<feature type="transmembrane region" description="Helical" evidence="7">
    <location>
        <begin position="186"/>
        <end position="209"/>
    </location>
</feature>
<dbReference type="Pfam" id="PF05157">
    <property type="entry name" value="MshEN"/>
    <property type="match status" value="1"/>
</dbReference>
<dbReference type="Gene3D" id="3.90.550.10">
    <property type="entry name" value="Spore Coat Polysaccharide Biosynthesis Protein SpsA, Chain A"/>
    <property type="match status" value="1"/>
</dbReference>
<accession>A0A845Q8K5</accession>
<comment type="subcellular location">
    <subcellularLocation>
        <location evidence="1">Membrane</location>
        <topology evidence="1">Multi-pass membrane protein</topology>
    </subcellularLocation>
</comment>
<gene>
    <name evidence="10" type="ORF">GTQ45_03420</name>
</gene>
<organism evidence="10 11">
    <name type="scientific">Pyruvatibacter mobilis</name>
    <dbReference type="NCBI Taxonomy" id="1712261"/>
    <lineage>
        <taxon>Bacteria</taxon>
        <taxon>Pseudomonadati</taxon>
        <taxon>Pseudomonadota</taxon>
        <taxon>Alphaproteobacteria</taxon>
        <taxon>Hyphomicrobiales</taxon>
        <taxon>Parvibaculaceae</taxon>
        <taxon>Pyruvatibacter</taxon>
    </lineage>
</organism>
<evidence type="ECO:0000256" key="6">
    <source>
        <dbReference type="ARBA" id="ARBA00023136"/>
    </source>
</evidence>
<feature type="transmembrane region" description="Helical" evidence="7">
    <location>
        <begin position="548"/>
        <end position="572"/>
    </location>
</feature>
<dbReference type="GO" id="GO:0016757">
    <property type="term" value="F:glycosyltransferase activity"/>
    <property type="evidence" value="ECO:0007669"/>
    <property type="project" value="UniProtKB-KW"/>
</dbReference>
<feature type="domain" description="Type II secretion system protein GspE N-terminal" evidence="8">
    <location>
        <begin position="68"/>
        <end position="154"/>
    </location>
</feature>
<evidence type="ECO:0000256" key="2">
    <source>
        <dbReference type="ARBA" id="ARBA00022676"/>
    </source>
</evidence>
<name>A0A845Q8K5_9HYPH</name>
<dbReference type="InterPro" id="IPR007831">
    <property type="entry name" value="T2SS_GspE_N"/>
</dbReference>
<dbReference type="InterPro" id="IPR029044">
    <property type="entry name" value="Nucleotide-diphossugar_trans"/>
</dbReference>
<dbReference type="SUPFAM" id="SSF160246">
    <property type="entry name" value="EspE N-terminal domain-like"/>
    <property type="match status" value="1"/>
</dbReference>
<evidence type="ECO:0000259" key="8">
    <source>
        <dbReference type="Pfam" id="PF05157"/>
    </source>
</evidence>
<dbReference type="GO" id="GO:0016020">
    <property type="term" value="C:membrane"/>
    <property type="evidence" value="ECO:0007669"/>
    <property type="project" value="UniProtKB-SubCell"/>
</dbReference>
<dbReference type="EMBL" id="WXYQ01000003">
    <property type="protein sequence ID" value="NBG94777.1"/>
    <property type="molecule type" value="Genomic_DNA"/>
</dbReference>
<evidence type="ECO:0000313" key="10">
    <source>
        <dbReference type="EMBL" id="NBG94777.1"/>
    </source>
</evidence>
<reference evidence="10 11" key="1">
    <citation type="journal article" date="2016" name="Int. J. Syst. Evol. Microbiol.">
        <title>Pyruvatibacter mobilis gen. nov., sp. nov., a marine bacterium from the culture broth of Picochlorum sp. 122.</title>
        <authorList>
            <person name="Wang G."/>
            <person name="Tang M."/>
            <person name="Wu H."/>
            <person name="Dai S."/>
            <person name="Li T."/>
            <person name="Chen C."/>
            <person name="He H."/>
            <person name="Fan J."/>
            <person name="Xiang W."/>
            <person name="Li X."/>
        </authorList>
    </citation>
    <scope>NUCLEOTIDE SEQUENCE [LARGE SCALE GENOMIC DNA]</scope>
    <source>
        <strain evidence="10 11">GYP-11</strain>
    </source>
</reference>
<dbReference type="InterPro" id="IPR001173">
    <property type="entry name" value="Glyco_trans_2-like"/>
</dbReference>
<evidence type="ECO:0000256" key="3">
    <source>
        <dbReference type="ARBA" id="ARBA00022679"/>
    </source>
</evidence>
<evidence type="ECO:0000256" key="7">
    <source>
        <dbReference type="SAM" id="Phobius"/>
    </source>
</evidence>
<dbReference type="PANTHER" id="PTHR43867">
    <property type="entry name" value="CELLULOSE SYNTHASE CATALYTIC SUBUNIT A [UDP-FORMING]"/>
    <property type="match status" value="1"/>
</dbReference>
<dbReference type="Pfam" id="PF13632">
    <property type="entry name" value="Glyco_trans_2_3"/>
    <property type="match status" value="1"/>
</dbReference>
<feature type="transmembrane region" description="Helical" evidence="7">
    <location>
        <begin position="584"/>
        <end position="607"/>
    </location>
</feature>
<evidence type="ECO:0000259" key="9">
    <source>
        <dbReference type="Pfam" id="PF13632"/>
    </source>
</evidence>
<proteinExistence type="predicted"/>
<keyword evidence="2" id="KW-0328">Glycosyltransferase</keyword>
<keyword evidence="6 7" id="KW-0472">Membrane</keyword>
<dbReference type="Proteomes" id="UP000470384">
    <property type="component" value="Unassembled WGS sequence"/>
</dbReference>
<dbReference type="CDD" id="cd06427">
    <property type="entry name" value="CESA_like_2"/>
    <property type="match status" value="1"/>
</dbReference>
<dbReference type="OrthoDB" id="7431422at2"/>
<feature type="domain" description="Glycosyltransferase 2-like" evidence="9">
    <location>
        <begin position="337"/>
        <end position="533"/>
    </location>
</feature>
<comment type="caution">
    <text evidence="10">The sequence shown here is derived from an EMBL/GenBank/DDBJ whole genome shotgun (WGS) entry which is preliminary data.</text>
</comment>
<dbReference type="InterPro" id="IPR050321">
    <property type="entry name" value="Glycosyltr_2/OpgH_subfam"/>
</dbReference>
<keyword evidence="5 7" id="KW-1133">Transmembrane helix</keyword>
<dbReference type="InterPro" id="IPR037257">
    <property type="entry name" value="T2SS_E_N_sf"/>
</dbReference>
<keyword evidence="4 7" id="KW-0812">Transmembrane</keyword>
<evidence type="ECO:0000256" key="4">
    <source>
        <dbReference type="ARBA" id="ARBA00022692"/>
    </source>
</evidence>
<protein>
    <submittedName>
        <fullName evidence="10">Glycosyltransferase</fullName>
    </submittedName>
</protein>
<dbReference type="RefSeq" id="WP_160586856.1">
    <property type="nucleotide sequence ID" value="NZ_BMHN01000001.1"/>
</dbReference>
<dbReference type="PANTHER" id="PTHR43867:SF2">
    <property type="entry name" value="CELLULOSE SYNTHASE CATALYTIC SUBUNIT A [UDP-FORMING]"/>
    <property type="match status" value="1"/>
</dbReference>
<dbReference type="GeneID" id="300655646"/>
<feature type="transmembrane region" description="Helical" evidence="7">
    <location>
        <begin position="215"/>
        <end position="234"/>
    </location>
</feature>
<keyword evidence="3 10" id="KW-0808">Transferase</keyword>
<evidence type="ECO:0000256" key="1">
    <source>
        <dbReference type="ARBA" id="ARBA00004141"/>
    </source>
</evidence>
<evidence type="ECO:0000313" key="11">
    <source>
        <dbReference type="Proteomes" id="UP000470384"/>
    </source>
</evidence>
<sequence>MADRPVAGDTLRQPLGAVLRDAGLISEQQLVQALDAAAAWDVPLGQAVLALGFVSPQALYGALARHLHLPFIDVLKTPPDTRLFKAEHLDFYQAAEAIPIRREGTRLVLATPDPLMAARVIAERRALGLAVPEDEFGFAITARLDVLWTLQRQFETVLQHRAQLTLDERQPEFSARSGLTPAQGMVFGVIAMAVLIGVMAAPGLTAVVVNTVLGLFFLAFLILRGVSIPVGLAAQALRQRDHDLPEDQDLPVYTILVPLYQEAEVLPLLARALRRLDYPRAKLDIKLILEADDRDTVAMAKQLGLETYVELVLVPPSQPRTKPKACNYALQFARGDYVVIFDAEDQPEPQQLKKAVAMFARAGPEIACLQAPLTYFNASENWLTRQFTIEFNMWFDLLLPTIERLGMPIPLGGTSTHFRIEPLREVGAWDPYNVTEDADLGIRLAQRGYRCAILDSTTYEEANCELGNWLRQRSRWLKGYAQTWMVHMRDPAGLWRSLGPTGFLGFQLMIGGSLISALAHPLVWIAAAVGLMLNGSALALMTAPGVPMLLILFNMTLLTGGYLVSVAAGIVAVRQRANRDLIPYVFSIIFYWPLLSAGAYLAMWQLATKPHYWEKTRHAISRASRAQLAQLARHSALQEDGVDTDQAVRVPAD</sequence>
<evidence type="ECO:0000256" key="5">
    <source>
        <dbReference type="ARBA" id="ARBA00022989"/>
    </source>
</evidence>
<dbReference type="SUPFAM" id="SSF53448">
    <property type="entry name" value="Nucleotide-diphospho-sugar transferases"/>
    <property type="match status" value="1"/>
</dbReference>
<feature type="transmembrane region" description="Helical" evidence="7">
    <location>
        <begin position="521"/>
        <end position="541"/>
    </location>
</feature>
<keyword evidence="11" id="KW-1185">Reference proteome</keyword>
<dbReference type="AlphaFoldDB" id="A0A845Q8K5"/>